<evidence type="ECO:0000313" key="1">
    <source>
        <dbReference type="EMBL" id="KAF0690106.1"/>
    </source>
</evidence>
<dbReference type="AlphaFoldDB" id="A0A485LA95"/>
<gene>
    <name evidence="2" type="primary">Aste57867_18500</name>
    <name evidence="1" type="ORF">As57867_018438</name>
    <name evidence="2" type="ORF">ASTE57867_18500</name>
</gene>
<accession>A0A485LA95</accession>
<dbReference type="EMBL" id="CAADRA010006414">
    <property type="protein sequence ID" value="VFT95236.1"/>
    <property type="molecule type" value="Genomic_DNA"/>
</dbReference>
<dbReference type="OrthoDB" id="62558at2759"/>
<reference evidence="2 3" key="1">
    <citation type="submission" date="2019-03" db="EMBL/GenBank/DDBJ databases">
        <authorList>
            <person name="Gaulin E."/>
            <person name="Dumas B."/>
        </authorList>
    </citation>
    <scope>NUCLEOTIDE SEQUENCE [LARGE SCALE GENOMIC DNA]</scope>
    <source>
        <strain evidence="2">CBS 568.67</strain>
    </source>
</reference>
<organism evidence="2 3">
    <name type="scientific">Aphanomyces stellatus</name>
    <dbReference type="NCBI Taxonomy" id="120398"/>
    <lineage>
        <taxon>Eukaryota</taxon>
        <taxon>Sar</taxon>
        <taxon>Stramenopiles</taxon>
        <taxon>Oomycota</taxon>
        <taxon>Saprolegniomycetes</taxon>
        <taxon>Saprolegniales</taxon>
        <taxon>Verrucalvaceae</taxon>
        <taxon>Aphanomyces</taxon>
    </lineage>
</organism>
<dbReference type="Proteomes" id="UP000332933">
    <property type="component" value="Unassembled WGS sequence"/>
</dbReference>
<reference evidence="1" key="2">
    <citation type="submission" date="2019-06" db="EMBL/GenBank/DDBJ databases">
        <title>Genomics analysis of Aphanomyces spp. identifies a new class of oomycete effector associated with host adaptation.</title>
        <authorList>
            <person name="Gaulin E."/>
        </authorList>
    </citation>
    <scope>NUCLEOTIDE SEQUENCE</scope>
    <source>
        <strain evidence="1">CBS 578.67</strain>
    </source>
</reference>
<sequence>MASEKSGFAYWTSGVRSLGSMVKDKTTATVRKVSGTTISVEAEHRSGESFLRTTTDIRDKVNRGDILTFPNGDSFVISTSPNDMFSATVITLKTTSGTGPGVNENETCKMTSLLHNTPMNLPKVSVPTSMDDVLLAAESFGKGMIGLGALGVQKASDLAASAKSFEESVRIYEEPIGTLAQEEVTDSSALHLTEAAVTGPLEEVLWDLEEVAIVSLKNDSSYVETAISLVDVLRRGDDIMIDGEAFKVSLNPAKRFHATQLPLDRPRAKESSADLVPLFRAKHRQVCIRVPNVTVSLAQGSSDLVFQGTPPLFLDDIPVLVGGERFRLRQKAVSPARRSAGVVNVPLFVPQTPVALTDCHVTLKSGENQAETSRSLLALVSRGDFVQIGDETYHVSQNPLKRLTATTIPVEKANAGVDVVDGSISLYPNGARLLKAGDTVKVGANTYTVADHHTGESNVIVPLATRVQEVLPAGTAVFYVGNRYVKATASAAAAAHRASTYKAPVGKFVCLVQGSNVLFTDGDLRKVLKKGDQVCALLSFYYSTTNHTAQISIAGQSFSVSPEPGDLYARDCLALDRRYDGPSLRTADCELAHVTAFERGATDCFVNANIAEKLERGDHVSICGEDYTVAGVGAAAISVSAARTKESVYAVPTTVPDVLVTLAQGSKVAETSSNVTHRIKRGDRVVIGGEVYRVSTNLFHRFTGDHMPLEMERVGPSVDLVDLQVAAYDGDRVIRAANVDFNIYKHGDRMADWKDDLHKRDLLTKTQQTTEAIGDKLRPGAEKVAAGAAVAAEKIKDAAGIAYAKAFGAAVLK</sequence>
<proteinExistence type="predicted"/>
<name>A0A485LA95_9STRA</name>
<evidence type="ECO:0000313" key="2">
    <source>
        <dbReference type="EMBL" id="VFT95236.1"/>
    </source>
</evidence>
<dbReference type="EMBL" id="VJMH01006393">
    <property type="protein sequence ID" value="KAF0690106.1"/>
    <property type="molecule type" value="Genomic_DNA"/>
</dbReference>
<keyword evidence="3" id="KW-1185">Reference proteome</keyword>
<evidence type="ECO:0000313" key="3">
    <source>
        <dbReference type="Proteomes" id="UP000332933"/>
    </source>
</evidence>
<protein>
    <submittedName>
        <fullName evidence="2">Aste57867_18500 protein</fullName>
    </submittedName>
</protein>